<proteinExistence type="inferred from homology"/>
<evidence type="ECO:0000313" key="8">
    <source>
        <dbReference type="Proteomes" id="UP000824165"/>
    </source>
</evidence>
<dbReference type="PANTHER" id="PTHR47683:SF4">
    <property type="entry name" value="PSEUDOURIDINE SYNTHASE"/>
    <property type="match status" value="1"/>
</dbReference>
<evidence type="ECO:0000256" key="2">
    <source>
        <dbReference type="ARBA" id="ARBA00022884"/>
    </source>
</evidence>
<dbReference type="InterPro" id="IPR042092">
    <property type="entry name" value="PsdUridine_s_RsuA/RluB/E/F_cat"/>
</dbReference>
<feature type="domain" description="RNA-binding S4" evidence="6">
    <location>
        <begin position="1"/>
        <end position="60"/>
    </location>
</feature>
<dbReference type="GO" id="GO:0120159">
    <property type="term" value="F:rRNA pseudouridine synthase activity"/>
    <property type="evidence" value="ECO:0007669"/>
    <property type="project" value="UniProtKB-ARBA"/>
</dbReference>
<dbReference type="InterPro" id="IPR050343">
    <property type="entry name" value="RsuA_PseudoU_synthase"/>
</dbReference>
<organism evidence="7 8">
    <name type="scientific">Candidatus Ornithomonoglobus intestinigallinarum</name>
    <dbReference type="NCBI Taxonomy" id="2840894"/>
    <lineage>
        <taxon>Bacteria</taxon>
        <taxon>Bacillati</taxon>
        <taxon>Bacillota</taxon>
        <taxon>Clostridia</taxon>
        <taxon>Candidatus Ornithomonoglobus</taxon>
    </lineage>
</organism>
<evidence type="ECO:0000259" key="6">
    <source>
        <dbReference type="SMART" id="SM00363"/>
    </source>
</evidence>
<dbReference type="InterPro" id="IPR006145">
    <property type="entry name" value="PsdUridine_synth_RsuA/RluA"/>
</dbReference>
<dbReference type="InterPro" id="IPR020103">
    <property type="entry name" value="PsdUridine_synth_cat_dom_sf"/>
</dbReference>
<comment type="caution">
    <text evidence="7">The sequence shown here is derived from an EMBL/GenBank/DDBJ whole genome shotgun (WGS) entry which is preliminary data.</text>
</comment>
<dbReference type="EMBL" id="DVLU01000079">
    <property type="protein sequence ID" value="HIT85802.1"/>
    <property type="molecule type" value="Genomic_DNA"/>
</dbReference>
<dbReference type="Proteomes" id="UP000824165">
    <property type="component" value="Unassembled WGS sequence"/>
</dbReference>
<dbReference type="InterPro" id="IPR002942">
    <property type="entry name" value="S4_RNA-bd"/>
</dbReference>
<evidence type="ECO:0000256" key="4">
    <source>
        <dbReference type="PROSITE-ProRule" id="PRU00182"/>
    </source>
</evidence>
<dbReference type="InterPro" id="IPR020094">
    <property type="entry name" value="TruA/RsuA/RluB/E/F_N"/>
</dbReference>
<dbReference type="InterPro" id="IPR018496">
    <property type="entry name" value="PsdUridine_synth_RsuA/RluB_CS"/>
</dbReference>
<accession>A0A9D1KRN3</accession>
<evidence type="ECO:0000256" key="1">
    <source>
        <dbReference type="ARBA" id="ARBA00008348"/>
    </source>
</evidence>
<dbReference type="Pfam" id="PF00849">
    <property type="entry name" value="PseudoU_synth_2"/>
    <property type="match status" value="1"/>
</dbReference>
<dbReference type="GO" id="GO:0000455">
    <property type="term" value="P:enzyme-directed rRNA pseudouridine synthesis"/>
    <property type="evidence" value="ECO:0007669"/>
    <property type="project" value="UniProtKB-ARBA"/>
</dbReference>
<comment type="similarity">
    <text evidence="1 5">Belongs to the pseudouridine synthase RsuA family.</text>
</comment>
<gene>
    <name evidence="7" type="ORF">IAA60_07860</name>
</gene>
<dbReference type="InterPro" id="IPR036986">
    <property type="entry name" value="S4_RNA-bd_sf"/>
</dbReference>
<dbReference type="PROSITE" id="PS50889">
    <property type="entry name" value="S4"/>
    <property type="match status" value="1"/>
</dbReference>
<protein>
    <recommendedName>
        <fullName evidence="5">Pseudouridine synthase</fullName>
        <ecNumber evidence="5">5.4.99.-</ecNumber>
    </recommendedName>
</protein>
<keyword evidence="2 4" id="KW-0694">RNA-binding</keyword>
<dbReference type="EC" id="5.4.99.-" evidence="5"/>
<reference evidence="7" key="2">
    <citation type="journal article" date="2021" name="PeerJ">
        <title>Extensive microbial diversity within the chicken gut microbiome revealed by metagenomics and culture.</title>
        <authorList>
            <person name="Gilroy R."/>
            <person name="Ravi A."/>
            <person name="Getino M."/>
            <person name="Pursley I."/>
            <person name="Horton D.L."/>
            <person name="Alikhan N.F."/>
            <person name="Baker D."/>
            <person name="Gharbi K."/>
            <person name="Hall N."/>
            <person name="Watson M."/>
            <person name="Adriaenssens E.M."/>
            <person name="Foster-Nyarko E."/>
            <person name="Jarju S."/>
            <person name="Secka A."/>
            <person name="Antonio M."/>
            <person name="Oren A."/>
            <person name="Chaudhuri R.R."/>
            <person name="La Ragione R."/>
            <person name="Hildebrand F."/>
            <person name="Pallen M.J."/>
        </authorList>
    </citation>
    <scope>NUCLEOTIDE SEQUENCE</scope>
    <source>
        <strain evidence="7">CHK181-108</strain>
    </source>
</reference>
<sequence>MRLDKFLADGGFGTRKEVKRLIKSGAAAVNGVTEKDAGRNVSGSDNVTVNGKSAVSREFVYIMMNKPQGYVSATEDKHYPVVTELLDESYKRFAPSPVGRLDIDTEGLLLLTNDGALNHRLTSPSKNVYKTYFAMLDNEAEDKDAETFAGGMEFKDFTAKSARLTICENRREVFIEIAEGKFHQVKRMCARVGKNVEYLKRVAIGPLELDESLLPGEYRELDEKELELLKNC</sequence>
<evidence type="ECO:0000256" key="3">
    <source>
        <dbReference type="ARBA" id="ARBA00023235"/>
    </source>
</evidence>
<dbReference type="Gene3D" id="3.10.290.10">
    <property type="entry name" value="RNA-binding S4 domain"/>
    <property type="match status" value="1"/>
</dbReference>
<dbReference type="GO" id="GO:0003723">
    <property type="term" value="F:RNA binding"/>
    <property type="evidence" value="ECO:0007669"/>
    <property type="project" value="UniProtKB-KW"/>
</dbReference>
<dbReference type="NCBIfam" id="TIGR00093">
    <property type="entry name" value="pseudouridine synthase"/>
    <property type="match status" value="1"/>
</dbReference>
<dbReference type="PANTHER" id="PTHR47683">
    <property type="entry name" value="PSEUDOURIDINE SYNTHASE FAMILY PROTEIN-RELATED"/>
    <property type="match status" value="1"/>
</dbReference>
<dbReference type="CDD" id="cd02553">
    <property type="entry name" value="PseudoU_synth_RsuA"/>
    <property type="match status" value="1"/>
</dbReference>
<evidence type="ECO:0000256" key="5">
    <source>
        <dbReference type="RuleBase" id="RU003887"/>
    </source>
</evidence>
<dbReference type="SMART" id="SM00363">
    <property type="entry name" value="S4"/>
    <property type="match status" value="1"/>
</dbReference>
<keyword evidence="3 5" id="KW-0413">Isomerase</keyword>
<dbReference type="SUPFAM" id="SSF55174">
    <property type="entry name" value="Alpha-L RNA-binding motif"/>
    <property type="match status" value="1"/>
</dbReference>
<dbReference type="Pfam" id="PF01479">
    <property type="entry name" value="S4"/>
    <property type="match status" value="1"/>
</dbReference>
<dbReference type="Gene3D" id="3.30.70.1560">
    <property type="entry name" value="Alpha-L RNA-binding motif"/>
    <property type="match status" value="1"/>
</dbReference>
<dbReference type="CDD" id="cd00165">
    <property type="entry name" value="S4"/>
    <property type="match status" value="1"/>
</dbReference>
<evidence type="ECO:0000313" key="7">
    <source>
        <dbReference type="EMBL" id="HIT85802.1"/>
    </source>
</evidence>
<dbReference type="Gene3D" id="3.30.70.580">
    <property type="entry name" value="Pseudouridine synthase I, catalytic domain, N-terminal subdomain"/>
    <property type="match status" value="1"/>
</dbReference>
<dbReference type="InterPro" id="IPR000748">
    <property type="entry name" value="PsdUridine_synth_RsuA/RluB/E/F"/>
</dbReference>
<name>A0A9D1KRN3_9FIRM</name>
<dbReference type="AlphaFoldDB" id="A0A9D1KRN3"/>
<reference evidence="7" key="1">
    <citation type="submission" date="2020-10" db="EMBL/GenBank/DDBJ databases">
        <authorList>
            <person name="Gilroy R."/>
        </authorList>
    </citation>
    <scope>NUCLEOTIDE SEQUENCE</scope>
    <source>
        <strain evidence="7">CHK181-108</strain>
    </source>
</reference>
<dbReference type="PROSITE" id="PS01149">
    <property type="entry name" value="PSI_RSU"/>
    <property type="match status" value="1"/>
</dbReference>
<dbReference type="SUPFAM" id="SSF55120">
    <property type="entry name" value="Pseudouridine synthase"/>
    <property type="match status" value="1"/>
</dbReference>